<feature type="coiled-coil region" evidence="1">
    <location>
        <begin position="57"/>
        <end position="175"/>
    </location>
</feature>
<proteinExistence type="predicted"/>
<dbReference type="Gene3D" id="3.90.228.10">
    <property type="match status" value="1"/>
</dbReference>
<gene>
    <name evidence="2" type="ORF">Vbra_16545</name>
</gene>
<dbReference type="AlphaFoldDB" id="A0A0G4FZE0"/>
<sequence>MDQRARNHWRKKALRYTVYHMYKAMAEWNQREVDFLTRRFALDRHHEDEMRLFERVVKLTLRHIEDLTGNIEELERMEAKLTEELQQLEEATVVLVDDISAQHELNRLHREAIQALDSAIAALQERRRELERTHRSLTLIERQQQQRKQALLLSNEQLTQRKRAVLKRKEDLQRRIQQECMKASSNGAAVLYHQTDHAGAHSLKAHGVDMSRCRSIGWGNISIPGFFCASTEAITSQPDKAQRRGWMVKLQVRLGRVRELHTGPSPADGDFDSVVIQTNTGLEFVVTRAEQVTVTEIYPVGSR</sequence>
<dbReference type="VEuPathDB" id="CryptoDB:Vbra_16545"/>
<protein>
    <submittedName>
        <fullName evidence="2">Uncharacterized protein</fullName>
    </submittedName>
</protein>
<reference evidence="2 3" key="1">
    <citation type="submission" date="2014-11" db="EMBL/GenBank/DDBJ databases">
        <authorList>
            <person name="Zhu J."/>
            <person name="Qi W."/>
            <person name="Song R."/>
        </authorList>
    </citation>
    <scope>NUCLEOTIDE SEQUENCE [LARGE SCALE GENOMIC DNA]</scope>
</reference>
<organism evidence="2 3">
    <name type="scientific">Vitrella brassicaformis (strain CCMP3155)</name>
    <dbReference type="NCBI Taxonomy" id="1169540"/>
    <lineage>
        <taxon>Eukaryota</taxon>
        <taxon>Sar</taxon>
        <taxon>Alveolata</taxon>
        <taxon>Colpodellida</taxon>
        <taxon>Vitrellaceae</taxon>
        <taxon>Vitrella</taxon>
    </lineage>
</organism>
<evidence type="ECO:0000313" key="3">
    <source>
        <dbReference type="Proteomes" id="UP000041254"/>
    </source>
</evidence>
<evidence type="ECO:0000256" key="1">
    <source>
        <dbReference type="SAM" id="Coils"/>
    </source>
</evidence>
<dbReference type="Proteomes" id="UP000041254">
    <property type="component" value="Unassembled WGS sequence"/>
</dbReference>
<evidence type="ECO:0000313" key="2">
    <source>
        <dbReference type="EMBL" id="CEM20893.1"/>
    </source>
</evidence>
<dbReference type="InParanoid" id="A0A0G4FZE0"/>
<accession>A0A0G4FZE0</accession>
<keyword evidence="1" id="KW-0175">Coiled coil</keyword>
<dbReference type="EMBL" id="CDMY01000531">
    <property type="protein sequence ID" value="CEM20893.1"/>
    <property type="molecule type" value="Genomic_DNA"/>
</dbReference>
<dbReference type="PhylomeDB" id="A0A0G4FZE0"/>
<keyword evidence="3" id="KW-1185">Reference proteome</keyword>
<name>A0A0G4FZE0_VITBC</name>